<dbReference type="EMBL" id="JANKHO010000434">
    <property type="protein sequence ID" value="KAJ3509961.1"/>
    <property type="molecule type" value="Genomic_DNA"/>
</dbReference>
<name>A0A9W8K153_9AGAR</name>
<sequence length="156" mass="18164">MQFMHPGSWDFTSLQCLTLKDIAHSRGNRLQLPNLKTFKVLRIDLLKKEDIVEFIIGERIVVLRLLPLLEDLHFFMPREMKSWLTELHYIDQSDLYSVLNAIGRTRCKHQLRVDVGLTTNELSPLHAPRLIPTTSNWVTRPVPATPVRRASERKDV</sequence>
<dbReference type="Proteomes" id="UP001148786">
    <property type="component" value="Unassembled WGS sequence"/>
</dbReference>
<organism evidence="1 2">
    <name type="scientific">Agrocybe chaxingu</name>
    <dbReference type="NCBI Taxonomy" id="84603"/>
    <lineage>
        <taxon>Eukaryota</taxon>
        <taxon>Fungi</taxon>
        <taxon>Dikarya</taxon>
        <taxon>Basidiomycota</taxon>
        <taxon>Agaricomycotina</taxon>
        <taxon>Agaricomycetes</taxon>
        <taxon>Agaricomycetidae</taxon>
        <taxon>Agaricales</taxon>
        <taxon>Agaricineae</taxon>
        <taxon>Strophariaceae</taxon>
        <taxon>Agrocybe</taxon>
    </lineage>
</organism>
<keyword evidence="2" id="KW-1185">Reference proteome</keyword>
<protein>
    <submittedName>
        <fullName evidence="1">Uncharacterized protein</fullName>
    </submittedName>
</protein>
<comment type="caution">
    <text evidence="1">The sequence shown here is derived from an EMBL/GenBank/DDBJ whole genome shotgun (WGS) entry which is preliminary data.</text>
</comment>
<reference evidence="1" key="1">
    <citation type="submission" date="2022-07" db="EMBL/GenBank/DDBJ databases">
        <title>Genome Sequence of Agrocybe chaxingu.</title>
        <authorList>
            <person name="Buettner E."/>
        </authorList>
    </citation>
    <scope>NUCLEOTIDE SEQUENCE</scope>
    <source>
        <strain evidence="1">MP-N11</strain>
    </source>
</reference>
<proteinExistence type="predicted"/>
<evidence type="ECO:0000313" key="2">
    <source>
        <dbReference type="Proteomes" id="UP001148786"/>
    </source>
</evidence>
<accession>A0A9W8K153</accession>
<gene>
    <name evidence="1" type="ORF">NLJ89_g4938</name>
</gene>
<dbReference type="AlphaFoldDB" id="A0A9W8K153"/>
<evidence type="ECO:0000313" key="1">
    <source>
        <dbReference type="EMBL" id="KAJ3509961.1"/>
    </source>
</evidence>